<gene>
    <name evidence="3" type="ORF">TCIL3000_8_2110</name>
</gene>
<name>G0URI0_TRYCI</name>
<evidence type="ECO:0000259" key="2">
    <source>
        <dbReference type="Pfam" id="PF12697"/>
    </source>
</evidence>
<proteinExistence type="inferred from homology"/>
<dbReference type="PANTHER" id="PTHR42886:SF29">
    <property type="entry name" value="PUMMELIG, ISOFORM A"/>
    <property type="match status" value="1"/>
</dbReference>
<sequence>MATGVVEFCAPEEPKPNNVQPHSSSWWRTTSAEKLQRSESLMLHTIKYRQGSVAGLNTITTVGTDWEGVAPGKEVMVLVHGFGGGLACWAQNWEFLSSYFVLYAVDLPGFGRSVRPNVSVDTPKEAMDFFCEYLDRWFDEVKISVPVILVGHSFGAYVAAHYAMRCGPSRVRVLGLVDPWGVNKAEPSEDKKLPLKLRLALMVLKKVNPLAPLRAAGPVGPLLFRVIRPDFAHRWRGFLQNTGTFYDYTFHCNAQLPPIGESLFKVCYHRHVIAKTPLEDTLPYSLSKEVPIVVLYGSDTWMNAERGTAMALKMADMGFRVKVDTVMKAGHQVFTDNPPEFNSKLLSSVTEMLAANDIMKT</sequence>
<dbReference type="GO" id="GO:0042171">
    <property type="term" value="F:lysophosphatidic acid acyltransferase activity"/>
    <property type="evidence" value="ECO:0007669"/>
    <property type="project" value="TreeGrafter"/>
</dbReference>
<dbReference type="InterPro" id="IPR000073">
    <property type="entry name" value="AB_hydrolase_1"/>
</dbReference>
<accession>G0URI0</accession>
<dbReference type="GO" id="GO:0055088">
    <property type="term" value="P:lipid homeostasis"/>
    <property type="evidence" value="ECO:0007669"/>
    <property type="project" value="TreeGrafter"/>
</dbReference>
<feature type="domain" description="AB hydrolase-1" evidence="2">
    <location>
        <begin position="76"/>
        <end position="341"/>
    </location>
</feature>
<dbReference type="Gene3D" id="3.40.50.1820">
    <property type="entry name" value="alpha/beta hydrolase"/>
    <property type="match status" value="1"/>
</dbReference>
<dbReference type="SUPFAM" id="SSF53474">
    <property type="entry name" value="alpha/beta-Hydrolases"/>
    <property type="match status" value="1"/>
</dbReference>
<comment type="similarity">
    <text evidence="1">Belongs to the peptidase S33 family. ABHD4/ABHD5 subfamily.</text>
</comment>
<reference evidence="3" key="1">
    <citation type="journal article" date="2012" name="Proc. Natl. Acad. Sci. U.S.A.">
        <title>Antigenic diversity is generated by distinct evolutionary mechanisms in African trypanosome species.</title>
        <authorList>
            <person name="Jackson A.P."/>
            <person name="Berry A."/>
            <person name="Aslett M."/>
            <person name="Allison H.C."/>
            <person name="Burton P."/>
            <person name="Vavrova-Anderson J."/>
            <person name="Brown R."/>
            <person name="Browne H."/>
            <person name="Corton N."/>
            <person name="Hauser H."/>
            <person name="Gamble J."/>
            <person name="Gilderthorp R."/>
            <person name="Marcello L."/>
            <person name="McQuillan J."/>
            <person name="Otto T.D."/>
            <person name="Quail M.A."/>
            <person name="Sanders M.J."/>
            <person name="van Tonder A."/>
            <person name="Ginger M.L."/>
            <person name="Field M.C."/>
            <person name="Barry J.D."/>
            <person name="Hertz-Fowler C."/>
            <person name="Berriman M."/>
        </authorList>
    </citation>
    <scope>NUCLEOTIDE SEQUENCE</scope>
    <source>
        <strain evidence="3">IL3000</strain>
    </source>
</reference>
<evidence type="ECO:0000313" key="3">
    <source>
        <dbReference type="EMBL" id="CCC91992.1"/>
    </source>
</evidence>
<dbReference type="PANTHER" id="PTHR42886">
    <property type="entry name" value="RE40534P-RELATED"/>
    <property type="match status" value="1"/>
</dbReference>
<dbReference type="GO" id="GO:0052689">
    <property type="term" value="F:carboxylic ester hydrolase activity"/>
    <property type="evidence" value="ECO:0007669"/>
    <property type="project" value="TreeGrafter"/>
</dbReference>
<dbReference type="Pfam" id="PF12697">
    <property type="entry name" value="Abhydrolase_6"/>
    <property type="match status" value="1"/>
</dbReference>
<dbReference type="GO" id="GO:0006654">
    <property type="term" value="P:phosphatidic acid biosynthetic process"/>
    <property type="evidence" value="ECO:0007669"/>
    <property type="project" value="TreeGrafter"/>
</dbReference>
<organism evidence="3">
    <name type="scientific">Trypanosoma congolense (strain IL3000)</name>
    <dbReference type="NCBI Taxonomy" id="1068625"/>
    <lineage>
        <taxon>Eukaryota</taxon>
        <taxon>Discoba</taxon>
        <taxon>Euglenozoa</taxon>
        <taxon>Kinetoplastea</taxon>
        <taxon>Metakinetoplastina</taxon>
        <taxon>Trypanosomatida</taxon>
        <taxon>Trypanosomatidae</taxon>
        <taxon>Trypanosoma</taxon>
        <taxon>Nannomonas</taxon>
    </lineage>
</organism>
<evidence type="ECO:0000256" key="1">
    <source>
        <dbReference type="ARBA" id="ARBA00038097"/>
    </source>
</evidence>
<protein>
    <recommendedName>
        <fullName evidence="2">AB hydrolase-1 domain-containing protein</fullName>
    </recommendedName>
</protein>
<dbReference type="EMBL" id="HE575321">
    <property type="protein sequence ID" value="CCC91992.1"/>
    <property type="molecule type" value="Genomic_DNA"/>
</dbReference>
<dbReference type="InterPro" id="IPR029058">
    <property type="entry name" value="AB_hydrolase_fold"/>
</dbReference>
<dbReference type="VEuPathDB" id="TriTrypDB:TcIL3000_8_2110"/>
<dbReference type="AlphaFoldDB" id="G0URI0"/>